<keyword evidence="1" id="KW-0228">DNA excision</keyword>
<gene>
    <name evidence="5" type="ORF">C9382_06400</name>
</gene>
<reference evidence="5 6" key="1">
    <citation type="submission" date="2018-03" db="EMBL/GenBank/DDBJ databases">
        <title>Diversity of bacteria associated with corn roots inoculated with woodland soils in Canada, and Description of Pseudomonas aylmerense sp. nov.</title>
        <authorList>
            <person name="Tambong J.T."/>
            <person name="Xu R."/>
            <person name="Tchagang C."/>
        </authorList>
    </citation>
    <scope>NUCLEOTIDE SEQUENCE [LARGE SCALE GENOMIC DNA]</scope>
    <source>
        <strain evidence="5 6">S1E44</strain>
    </source>
</reference>
<evidence type="ECO:0000256" key="1">
    <source>
        <dbReference type="ARBA" id="ARBA00022769"/>
    </source>
</evidence>
<organism evidence="5 6">
    <name type="scientific">Pseudomonas aylmerensis</name>
    <dbReference type="NCBI Taxonomy" id="1869229"/>
    <lineage>
        <taxon>Bacteria</taxon>
        <taxon>Pseudomonadati</taxon>
        <taxon>Pseudomonadota</taxon>
        <taxon>Gammaproteobacteria</taxon>
        <taxon>Pseudomonadales</taxon>
        <taxon>Pseudomonadaceae</taxon>
        <taxon>Pseudomonas</taxon>
    </lineage>
</organism>
<dbReference type="GO" id="GO:0004518">
    <property type="term" value="F:nuclease activity"/>
    <property type="evidence" value="ECO:0007669"/>
    <property type="project" value="UniProtKB-KW"/>
</dbReference>
<evidence type="ECO:0000313" key="6">
    <source>
        <dbReference type="Proteomes" id="UP000240571"/>
    </source>
</evidence>
<feature type="domain" description="UVR" evidence="4">
    <location>
        <begin position="1"/>
        <end position="26"/>
    </location>
</feature>
<evidence type="ECO:0000256" key="2">
    <source>
        <dbReference type="ARBA" id="ARBA00022881"/>
    </source>
</evidence>
<accession>A0A2T4G7M8</accession>
<dbReference type="PROSITE" id="PS50151">
    <property type="entry name" value="UVR"/>
    <property type="match status" value="1"/>
</dbReference>
<evidence type="ECO:0000313" key="5">
    <source>
        <dbReference type="EMBL" id="PTC31699.1"/>
    </source>
</evidence>
<dbReference type="InterPro" id="IPR036876">
    <property type="entry name" value="UVR_dom_sf"/>
</dbReference>
<dbReference type="Proteomes" id="UP000240571">
    <property type="component" value="Unassembled WGS sequence"/>
</dbReference>
<keyword evidence="2" id="KW-0234">DNA repair</keyword>
<dbReference type="GO" id="GO:0009432">
    <property type="term" value="P:SOS response"/>
    <property type="evidence" value="ECO:0007669"/>
    <property type="project" value="UniProtKB-KW"/>
</dbReference>
<comment type="caution">
    <text evidence="5">The sequence shown here is derived from an EMBL/GenBank/DDBJ whole genome shotgun (WGS) entry which is preliminary data.</text>
</comment>
<name>A0A2T4G7M8_9PSED</name>
<proteinExistence type="predicted"/>
<protein>
    <recommendedName>
        <fullName evidence="4">UVR domain-containing protein</fullName>
    </recommendedName>
</protein>
<dbReference type="EMBL" id="PYWW01000011">
    <property type="protein sequence ID" value="PTC31699.1"/>
    <property type="molecule type" value="Genomic_DNA"/>
</dbReference>
<dbReference type="Gene3D" id="4.10.860.10">
    <property type="entry name" value="UVR domain"/>
    <property type="match status" value="1"/>
</dbReference>
<keyword evidence="3" id="KW-0742">SOS response</keyword>
<keyword evidence="3" id="KW-0227">DNA damage</keyword>
<keyword evidence="2" id="KW-0267">Excision nuclease</keyword>
<evidence type="ECO:0000256" key="3">
    <source>
        <dbReference type="ARBA" id="ARBA00023236"/>
    </source>
</evidence>
<sequence>MYPLARDLEFEAAAQTRDEIGKLRERLLAV</sequence>
<dbReference type="AlphaFoldDB" id="A0A2T4G7M8"/>
<dbReference type="SUPFAM" id="SSF46600">
    <property type="entry name" value="C-terminal UvrC-binding domain of UvrB"/>
    <property type="match status" value="1"/>
</dbReference>
<dbReference type="InterPro" id="IPR001943">
    <property type="entry name" value="UVR_dom"/>
</dbReference>
<dbReference type="OrthoDB" id="7038307at2"/>
<dbReference type="Pfam" id="PF02151">
    <property type="entry name" value="UVR"/>
    <property type="match status" value="1"/>
</dbReference>
<evidence type="ECO:0000259" key="4">
    <source>
        <dbReference type="PROSITE" id="PS50151"/>
    </source>
</evidence>
<dbReference type="GO" id="GO:0006281">
    <property type="term" value="P:DNA repair"/>
    <property type="evidence" value="ECO:0007669"/>
    <property type="project" value="UniProtKB-KW"/>
</dbReference>